<evidence type="ECO:0000313" key="3">
    <source>
        <dbReference type="EMBL" id="KAK7573693.1"/>
    </source>
</evidence>
<comment type="caution">
    <text evidence="3">The sequence shown here is derived from an EMBL/GenBank/DDBJ whole genome shotgun (WGS) entry which is preliminary data.</text>
</comment>
<dbReference type="Gene3D" id="3.30.160.60">
    <property type="entry name" value="Classic Zinc Finger"/>
    <property type="match status" value="1"/>
</dbReference>
<accession>A0AAN9T881</accession>
<reference evidence="3 4" key="1">
    <citation type="submission" date="2024-03" db="EMBL/GenBank/DDBJ databases">
        <title>Adaptation during the transition from Ophiocordyceps entomopathogen to insect associate is accompanied by gene loss and intensified selection.</title>
        <authorList>
            <person name="Ward C.M."/>
            <person name="Onetto C.A."/>
            <person name="Borneman A.R."/>
        </authorList>
    </citation>
    <scope>NUCLEOTIDE SEQUENCE [LARGE SCALE GENOMIC DNA]</scope>
    <source>
        <strain evidence="3">AWRI1</strain>
        <tissue evidence="3">Single Adult Female</tissue>
    </source>
</reference>
<dbReference type="InterPro" id="IPR036236">
    <property type="entry name" value="Znf_C2H2_sf"/>
</dbReference>
<evidence type="ECO:0000256" key="1">
    <source>
        <dbReference type="PROSITE-ProRule" id="PRU00042"/>
    </source>
</evidence>
<keyword evidence="1" id="KW-0479">Metal-binding</keyword>
<protein>
    <recommendedName>
        <fullName evidence="2">C2H2-type domain-containing protein</fullName>
    </recommendedName>
</protein>
<evidence type="ECO:0000313" key="4">
    <source>
        <dbReference type="Proteomes" id="UP001367676"/>
    </source>
</evidence>
<dbReference type="SUPFAM" id="SSF57667">
    <property type="entry name" value="beta-beta-alpha zinc fingers"/>
    <property type="match status" value="1"/>
</dbReference>
<evidence type="ECO:0000259" key="2">
    <source>
        <dbReference type="PROSITE" id="PS50157"/>
    </source>
</evidence>
<gene>
    <name evidence="3" type="ORF">V9T40_010884</name>
</gene>
<keyword evidence="1" id="KW-0863">Zinc-finger</keyword>
<keyword evidence="4" id="KW-1185">Reference proteome</keyword>
<dbReference type="InterPro" id="IPR013087">
    <property type="entry name" value="Znf_C2H2_type"/>
</dbReference>
<name>A0AAN9T881_9HEMI</name>
<dbReference type="GO" id="GO:0008270">
    <property type="term" value="F:zinc ion binding"/>
    <property type="evidence" value="ECO:0007669"/>
    <property type="project" value="UniProtKB-KW"/>
</dbReference>
<dbReference type="PROSITE" id="PS50157">
    <property type="entry name" value="ZINC_FINGER_C2H2_2"/>
    <property type="match status" value="1"/>
</dbReference>
<keyword evidence="1" id="KW-0862">Zinc</keyword>
<dbReference type="EMBL" id="JBBCAQ010000037">
    <property type="protein sequence ID" value="KAK7573693.1"/>
    <property type="molecule type" value="Genomic_DNA"/>
</dbReference>
<dbReference type="Proteomes" id="UP001367676">
    <property type="component" value="Unassembled WGS sequence"/>
</dbReference>
<sequence>MFILPRREYCDKCGRSYSKKANLDRHKKYECEVDRNFSCPGCPYKAKRKEHLKRHMIFIHNVILKPNDNNSQDLILPNP</sequence>
<dbReference type="Pfam" id="PF00096">
    <property type="entry name" value="zf-C2H2"/>
    <property type="match status" value="2"/>
</dbReference>
<proteinExistence type="predicted"/>
<dbReference type="SMART" id="SM00355">
    <property type="entry name" value="ZnF_C2H2"/>
    <property type="match status" value="2"/>
</dbReference>
<organism evidence="3 4">
    <name type="scientific">Parthenolecanium corni</name>
    <dbReference type="NCBI Taxonomy" id="536013"/>
    <lineage>
        <taxon>Eukaryota</taxon>
        <taxon>Metazoa</taxon>
        <taxon>Ecdysozoa</taxon>
        <taxon>Arthropoda</taxon>
        <taxon>Hexapoda</taxon>
        <taxon>Insecta</taxon>
        <taxon>Pterygota</taxon>
        <taxon>Neoptera</taxon>
        <taxon>Paraneoptera</taxon>
        <taxon>Hemiptera</taxon>
        <taxon>Sternorrhyncha</taxon>
        <taxon>Coccoidea</taxon>
        <taxon>Coccidae</taxon>
        <taxon>Parthenolecanium</taxon>
    </lineage>
</organism>
<feature type="domain" description="C2H2-type" evidence="2">
    <location>
        <begin position="8"/>
        <end position="28"/>
    </location>
</feature>
<dbReference type="AlphaFoldDB" id="A0AAN9T881"/>